<gene>
    <name evidence="2" type="ORF">GCK72_022391</name>
</gene>
<dbReference type="RefSeq" id="XP_053578360.1">
    <property type="nucleotide sequence ID" value="XM_053734794.1"/>
</dbReference>
<evidence type="ECO:0000313" key="3">
    <source>
        <dbReference type="Proteomes" id="UP000483820"/>
    </source>
</evidence>
<accession>A0A6A5FTR9</accession>
<dbReference type="CTD" id="9808294"/>
<feature type="region of interest" description="Disordered" evidence="1">
    <location>
        <begin position="1"/>
        <end position="30"/>
    </location>
</feature>
<protein>
    <submittedName>
        <fullName evidence="2">Uncharacterized protein</fullName>
    </submittedName>
</protein>
<comment type="caution">
    <text evidence="2">The sequence shown here is derived from an EMBL/GenBank/DDBJ whole genome shotgun (WGS) entry which is preliminary data.</text>
</comment>
<reference evidence="2 3" key="1">
    <citation type="submission" date="2019-12" db="EMBL/GenBank/DDBJ databases">
        <title>Chromosome-level assembly of the Caenorhabditis remanei genome.</title>
        <authorList>
            <person name="Teterina A.A."/>
            <person name="Willis J.H."/>
            <person name="Phillips P.C."/>
        </authorList>
    </citation>
    <scope>NUCLEOTIDE SEQUENCE [LARGE SCALE GENOMIC DNA]</scope>
    <source>
        <strain evidence="2 3">PX506</strain>
        <tissue evidence="2">Whole organism</tissue>
    </source>
</reference>
<organism evidence="2 3">
    <name type="scientific">Caenorhabditis remanei</name>
    <name type="common">Caenorhabditis vulgaris</name>
    <dbReference type="NCBI Taxonomy" id="31234"/>
    <lineage>
        <taxon>Eukaryota</taxon>
        <taxon>Metazoa</taxon>
        <taxon>Ecdysozoa</taxon>
        <taxon>Nematoda</taxon>
        <taxon>Chromadorea</taxon>
        <taxon>Rhabditida</taxon>
        <taxon>Rhabditina</taxon>
        <taxon>Rhabditomorpha</taxon>
        <taxon>Rhabditoidea</taxon>
        <taxon>Rhabditidae</taxon>
        <taxon>Peloderinae</taxon>
        <taxon>Caenorhabditis</taxon>
    </lineage>
</organism>
<evidence type="ECO:0000256" key="1">
    <source>
        <dbReference type="SAM" id="MobiDB-lite"/>
    </source>
</evidence>
<dbReference type="GeneID" id="9808294"/>
<proteinExistence type="predicted"/>
<evidence type="ECO:0000313" key="2">
    <source>
        <dbReference type="EMBL" id="KAF1745943.1"/>
    </source>
</evidence>
<sequence length="178" mass="19931">MLRRLQKTSRKIQLTPKKQNASPPDSRPETVCKQLESPLEKKGIIREASIPLTPSNAVDVMMIDIRETSAADMWVVLHRQRIDGNLTPMMNTEEHCFLQVSVSLNDSDQMLQFLFIRISLLITDCSGSSLYNPDHVTDITDTTDSVEQLDIHMCRDLRSATSTTVTTAAAATAATVWR</sequence>
<dbReference type="EMBL" id="WUAV01000006">
    <property type="protein sequence ID" value="KAF1745943.1"/>
    <property type="molecule type" value="Genomic_DNA"/>
</dbReference>
<feature type="compositionally biased region" description="Basic residues" evidence="1">
    <location>
        <begin position="1"/>
        <end position="10"/>
    </location>
</feature>
<dbReference type="AlphaFoldDB" id="A0A6A5FTR9"/>
<dbReference type="KEGG" id="crq:GCK72_022391"/>
<dbReference type="Proteomes" id="UP000483820">
    <property type="component" value="Chromosome X"/>
</dbReference>
<name>A0A6A5FTR9_CAERE</name>